<dbReference type="EMBL" id="JAACXV010000222">
    <property type="protein sequence ID" value="KAF7281808.1"/>
    <property type="molecule type" value="Genomic_DNA"/>
</dbReference>
<evidence type="ECO:0000313" key="3">
    <source>
        <dbReference type="Proteomes" id="UP000625711"/>
    </source>
</evidence>
<organism evidence="2 3">
    <name type="scientific">Rhynchophorus ferrugineus</name>
    <name type="common">Red palm weevil</name>
    <name type="synonym">Curculio ferrugineus</name>
    <dbReference type="NCBI Taxonomy" id="354439"/>
    <lineage>
        <taxon>Eukaryota</taxon>
        <taxon>Metazoa</taxon>
        <taxon>Ecdysozoa</taxon>
        <taxon>Arthropoda</taxon>
        <taxon>Hexapoda</taxon>
        <taxon>Insecta</taxon>
        <taxon>Pterygota</taxon>
        <taxon>Neoptera</taxon>
        <taxon>Endopterygota</taxon>
        <taxon>Coleoptera</taxon>
        <taxon>Polyphaga</taxon>
        <taxon>Cucujiformia</taxon>
        <taxon>Curculionidae</taxon>
        <taxon>Dryophthorinae</taxon>
        <taxon>Rhynchophorus</taxon>
    </lineage>
</organism>
<name>A0A834INC2_RHYFE</name>
<evidence type="ECO:0000313" key="2">
    <source>
        <dbReference type="EMBL" id="KAF7281808.1"/>
    </source>
</evidence>
<evidence type="ECO:0000256" key="1">
    <source>
        <dbReference type="SAM" id="MobiDB-lite"/>
    </source>
</evidence>
<feature type="region of interest" description="Disordered" evidence="1">
    <location>
        <begin position="32"/>
        <end position="56"/>
    </location>
</feature>
<keyword evidence="3" id="KW-1185">Reference proteome</keyword>
<dbReference type="AlphaFoldDB" id="A0A834INC2"/>
<gene>
    <name evidence="2" type="ORF">GWI33_004242</name>
</gene>
<proteinExistence type="predicted"/>
<feature type="compositionally biased region" description="Polar residues" evidence="1">
    <location>
        <begin position="47"/>
        <end position="56"/>
    </location>
</feature>
<reference evidence="2" key="1">
    <citation type="submission" date="2020-08" db="EMBL/GenBank/DDBJ databases">
        <title>Genome sequencing and assembly of the red palm weevil Rhynchophorus ferrugineus.</title>
        <authorList>
            <person name="Dias G.B."/>
            <person name="Bergman C.M."/>
            <person name="Manee M."/>
        </authorList>
    </citation>
    <scope>NUCLEOTIDE SEQUENCE</scope>
    <source>
        <strain evidence="2">AA-2017</strain>
        <tissue evidence="2">Whole larva</tissue>
    </source>
</reference>
<comment type="caution">
    <text evidence="2">The sequence shown here is derived from an EMBL/GenBank/DDBJ whole genome shotgun (WGS) entry which is preliminary data.</text>
</comment>
<protein>
    <submittedName>
        <fullName evidence="2">Uncharacterized protein</fullName>
    </submittedName>
</protein>
<sequence length="94" mass="11112">MFNHIHGEGKSEEYHNGVNILPWRRYELDKLDRDPESEEEVRGEDSSPGNGAQPSYTISLIMRNYSGERIDKNIVCLERRRDRKLKQYIVAYIE</sequence>
<dbReference type="Proteomes" id="UP000625711">
    <property type="component" value="Unassembled WGS sequence"/>
</dbReference>
<accession>A0A834INC2</accession>